<evidence type="ECO:0000256" key="8">
    <source>
        <dbReference type="SAM" id="MobiDB-lite"/>
    </source>
</evidence>
<evidence type="ECO:0000256" key="4">
    <source>
        <dbReference type="ARBA" id="ARBA00022692"/>
    </source>
</evidence>
<feature type="region of interest" description="Disordered" evidence="8">
    <location>
        <begin position="1"/>
        <end position="32"/>
    </location>
</feature>
<dbReference type="Proteomes" id="UP001595855">
    <property type="component" value="Unassembled WGS sequence"/>
</dbReference>
<keyword evidence="6 7" id="KW-0472">Membrane</keyword>
<proteinExistence type="inferred from homology"/>
<feature type="transmembrane region" description="Helical" evidence="7">
    <location>
        <begin position="95"/>
        <end position="116"/>
    </location>
</feature>
<gene>
    <name evidence="10" type="ORF">ACFPRC_33635</name>
</gene>
<evidence type="ECO:0000256" key="5">
    <source>
        <dbReference type="ARBA" id="ARBA00022989"/>
    </source>
</evidence>
<dbReference type="InterPro" id="IPR035906">
    <property type="entry name" value="MetI-like_sf"/>
</dbReference>
<keyword evidence="2 7" id="KW-0813">Transport</keyword>
<comment type="caution">
    <text evidence="10">The sequence shown here is derived from an EMBL/GenBank/DDBJ whole genome shotgun (WGS) entry which is preliminary data.</text>
</comment>
<keyword evidence="4 7" id="KW-0812">Transmembrane</keyword>
<reference evidence="11" key="1">
    <citation type="journal article" date="2019" name="Int. J. Syst. Evol. Microbiol.">
        <title>The Global Catalogue of Microorganisms (GCM) 10K type strain sequencing project: providing services to taxonomists for standard genome sequencing and annotation.</title>
        <authorList>
            <consortium name="The Broad Institute Genomics Platform"/>
            <consortium name="The Broad Institute Genome Sequencing Center for Infectious Disease"/>
            <person name="Wu L."/>
            <person name="Ma J."/>
        </authorList>
    </citation>
    <scope>NUCLEOTIDE SEQUENCE [LARGE SCALE GENOMIC DNA]</scope>
    <source>
        <strain evidence="11">CGMCC 4.1542</strain>
    </source>
</reference>
<protein>
    <submittedName>
        <fullName evidence="10">ABC transporter permease</fullName>
    </submittedName>
</protein>
<dbReference type="Gene3D" id="1.10.3720.10">
    <property type="entry name" value="MetI-like"/>
    <property type="match status" value="1"/>
</dbReference>
<feature type="transmembrane region" description="Helical" evidence="7">
    <location>
        <begin position="249"/>
        <end position="271"/>
    </location>
</feature>
<evidence type="ECO:0000256" key="2">
    <source>
        <dbReference type="ARBA" id="ARBA00022448"/>
    </source>
</evidence>
<evidence type="ECO:0000256" key="7">
    <source>
        <dbReference type="RuleBase" id="RU363032"/>
    </source>
</evidence>
<dbReference type="Pfam" id="PF00528">
    <property type="entry name" value="BPD_transp_1"/>
    <property type="match status" value="1"/>
</dbReference>
<feature type="transmembrane region" description="Helical" evidence="7">
    <location>
        <begin position="136"/>
        <end position="167"/>
    </location>
</feature>
<evidence type="ECO:0000313" key="10">
    <source>
        <dbReference type="EMBL" id="MFC5019796.1"/>
    </source>
</evidence>
<accession>A0ABV9X461</accession>
<evidence type="ECO:0000259" key="9">
    <source>
        <dbReference type="PROSITE" id="PS50928"/>
    </source>
</evidence>
<organism evidence="10 11">
    <name type="scientific">Streptomyces lienomycini</name>
    <dbReference type="NCBI Taxonomy" id="284035"/>
    <lineage>
        <taxon>Bacteria</taxon>
        <taxon>Bacillati</taxon>
        <taxon>Actinomycetota</taxon>
        <taxon>Actinomycetes</taxon>
        <taxon>Kitasatosporales</taxon>
        <taxon>Streptomycetaceae</taxon>
        <taxon>Streptomyces</taxon>
    </lineage>
</organism>
<dbReference type="PROSITE" id="PS50928">
    <property type="entry name" value="ABC_TM1"/>
    <property type="match status" value="1"/>
</dbReference>
<keyword evidence="3" id="KW-1003">Cell membrane</keyword>
<name>A0ABV9X461_9ACTN</name>
<feature type="transmembrane region" description="Helical" evidence="7">
    <location>
        <begin position="198"/>
        <end position="222"/>
    </location>
</feature>
<feature type="domain" description="ABC transmembrane type-1" evidence="9">
    <location>
        <begin position="84"/>
        <end position="268"/>
    </location>
</feature>
<dbReference type="PANTHER" id="PTHR30151">
    <property type="entry name" value="ALKANE SULFONATE ABC TRANSPORTER-RELATED, MEMBRANE SUBUNIT"/>
    <property type="match status" value="1"/>
</dbReference>
<comment type="similarity">
    <text evidence="7">Belongs to the binding-protein-dependent transport system permease family.</text>
</comment>
<dbReference type="CDD" id="cd06261">
    <property type="entry name" value="TM_PBP2"/>
    <property type="match status" value="1"/>
</dbReference>
<evidence type="ECO:0000256" key="3">
    <source>
        <dbReference type="ARBA" id="ARBA00022475"/>
    </source>
</evidence>
<keyword evidence="5 7" id="KW-1133">Transmembrane helix</keyword>
<dbReference type="SUPFAM" id="SSF161098">
    <property type="entry name" value="MetI-like"/>
    <property type="match status" value="1"/>
</dbReference>
<feature type="transmembrane region" description="Helical" evidence="7">
    <location>
        <begin position="38"/>
        <end position="60"/>
    </location>
</feature>
<evidence type="ECO:0000256" key="1">
    <source>
        <dbReference type="ARBA" id="ARBA00004651"/>
    </source>
</evidence>
<sequence length="284" mass="29878">MSATTFDQQAPPAAPPAPDAAGARRTRGRPGPGRPVPYGWALGPVLLLVLWAAGSGLGFFDVRSLPAPWTVAGTAGDLLAGGRLQSHLTTSAQRALLGLLFGVAAGLVLALVSGLSRIGEALIDGPVQIKRSIPSLALIPLLILWFGIGETMKVVTIALGVLVPVYIHTHNGLRTIDSRYAELAATVRLGRFAFVRHVVLPGALPGFLLGMRFAVTSAWLALVVVEQVNATSGIGYMMELARTYGQTDVIIVGLVVYGLLGLVSDALVRLVERRALSWRRTLAG</sequence>
<comment type="subcellular location">
    <subcellularLocation>
        <location evidence="1 7">Cell membrane</location>
        <topology evidence="1 7">Multi-pass membrane protein</topology>
    </subcellularLocation>
</comment>
<dbReference type="InterPro" id="IPR000515">
    <property type="entry name" value="MetI-like"/>
</dbReference>
<dbReference type="RefSeq" id="WP_271414191.1">
    <property type="nucleotide sequence ID" value="NZ_BAAATN010000007.1"/>
</dbReference>
<keyword evidence="11" id="KW-1185">Reference proteome</keyword>
<evidence type="ECO:0000256" key="6">
    <source>
        <dbReference type="ARBA" id="ARBA00023136"/>
    </source>
</evidence>
<dbReference type="EMBL" id="JBHSJO010000001">
    <property type="protein sequence ID" value="MFC5019796.1"/>
    <property type="molecule type" value="Genomic_DNA"/>
</dbReference>
<dbReference type="PANTHER" id="PTHR30151:SF38">
    <property type="entry name" value="ALIPHATIC SULFONATES TRANSPORT PERMEASE PROTEIN SSUC-RELATED"/>
    <property type="match status" value="1"/>
</dbReference>
<evidence type="ECO:0000313" key="11">
    <source>
        <dbReference type="Proteomes" id="UP001595855"/>
    </source>
</evidence>